<sequence length="196" mass="22774">MENSGCGLEVSPGDCDPDDCPYGICESRYIRYWDSISNVDRTKKFCQCVETPMCSLVGMKIHSGCRNYASLSEIGQDMIKEWSMTGLEKRYNRLLRRKSREAVKNEEKKRAIKASPFIAIRSVTRSYQDFNLSNIMYDDKTRHQQIFDGNSKFCCRRAKSKKLQFSSELYSSTSTKLLTNYLQIISLFYSLFLYLN</sequence>
<proteinExistence type="predicted"/>
<name>A0AC35TM31_9BILA</name>
<dbReference type="WBParaSite" id="RSKR_0000216200.1">
    <property type="protein sequence ID" value="RSKR_0000216200.1"/>
    <property type="gene ID" value="RSKR_0000216200"/>
</dbReference>
<evidence type="ECO:0000313" key="2">
    <source>
        <dbReference type="WBParaSite" id="RSKR_0000216200.1"/>
    </source>
</evidence>
<evidence type="ECO:0000313" key="1">
    <source>
        <dbReference type="Proteomes" id="UP000095286"/>
    </source>
</evidence>
<reference evidence="2" key="1">
    <citation type="submission" date="2016-11" db="UniProtKB">
        <authorList>
            <consortium name="WormBaseParasite"/>
        </authorList>
    </citation>
    <scope>IDENTIFICATION</scope>
    <source>
        <strain evidence="2">KR3021</strain>
    </source>
</reference>
<dbReference type="Proteomes" id="UP000095286">
    <property type="component" value="Unplaced"/>
</dbReference>
<protein>
    <submittedName>
        <fullName evidence="2">Uncharacterized protein</fullName>
    </submittedName>
</protein>
<accession>A0AC35TM31</accession>
<organism evidence="1 2">
    <name type="scientific">Rhabditophanes sp. KR3021</name>
    <dbReference type="NCBI Taxonomy" id="114890"/>
    <lineage>
        <taxon>Eukaryota</taxon>
        <taxon>Metazoa</taxon>
        <taxon>Ecdysozoa</taxon>
        <taxon>Nematoda</taxon>
        <taxon>Chromadorea</taxon>
        <taxon>Rhabditida</taxon>
        <taxon>Tylenchina</taxon>
        <taxon>Panagrolaimomorpha</taxon>
        <taxon>Strongyloidoidea</taxon>
        <taxon>Alloionematidae</taxon>
        <taxon>Rhabditophanes</taxon>
    </lineage>
</organism>